<dbReference type="EMBL" id="FM162591">
    <property type="protein sequence ID" value="CAQ85600.1"/>
    <property type="molecule type" value="Genomic_DNA"/>
</dbReference>
<dbReference type="Proteomes" id="UP000002747">
    <property type="component" value="Chromosome"/>
</dbReference>
<accession>C7BKA3</accession>
<name>C7BKA3_PHOAA</name>
<protein>
    <submittedName>
        <fullName evidence="1">Uncharacterized protein</fullName>
    </submittedName>
</protein>
<dbReference type="KEGG" id="pay:PAU_03512"/>
<gene>
    <name evidence="1" type="primary">PFE0360c</name>
    <name evidence="1" type="ordered locus">PAU_03512</name>
</gene>
<evidence type="ECO:0000313" key="1">
    <source>
        <dbReference type="EMBL" id="CAQ85600.1"/>
    </source>
</evidence>
<organism evidence="1 2">
    <name type="scientific">Photorhabdus asymbiotica subsp. asymbiotica (strain ATCC 43949 / 3105-77)</name>
    <name type="common">Xenorhabdus luminescens (strain 2)</name>
    <dbReference type="NCBI Taxonomy" id="553480"/>
    <lineage>
        <taxon>Bacteria</taxon>
        <taxon>Pseudomonadati</taxon>
        <taxon>Pseudomonadota</taxon>
        <taxon>Gammaproteobacteria</taxon>
        <taxon>Enterobacterales</taxon>
        <taxon>Morganellaceae</taxon>
        <taxon>Photorhabdus</taxon>
    </lineage>
</organism>
<evidence type="ECO:0000313" key="2">
    <source>
        <dbReference type="Proteomes" id="UP000002747"/>
    </source>
</evidence>
<reference evidence="1 2" key="1">
    <citation type="journal article" date="2009" name="BMC Genomics">
        <title>Comparative genomics of the emerging human pathogen Photorhabdus asymbiotica with the insect pathogen Photorhabdus luminescens.</title>
        <authorList>
            <person name="Wilkinson P."/>
            <person name="Waterfield N.R."/>
            <person name="Crossman L."/>
            <person name="Corton C."/>
            <person name="Sanchez-Contreras M."/>
            <person name="Vlisidou I."/>
            <person name="Barron A."/>
            <person name="Bignell A."/>
            <person name="Clark L."/>
            <person name="Ormond D."/>
            <person name="Mayho M."/>
            <person name="Bason N."/>
            <person name="Smith F."/>
            <person name="Simmonds M."/>
            <person name="Churcher C."/>
            <person name="Harris D."/>
            <person name="Thompson N.R."/>
            <person name="Quail M."/>
            <person name="Parkhill J."/>
            <person name="ffrench-Constant R.H."/>
        </authorList>
    </citation>
    <scope>NUCLEOTIDE SEQUENCE [LARGE SCALE GENOMIC DNA]</scope>
    <source>
        <strain evidence="2">ATCC 43949 / 3105-77</strain>
    </source>
</reference>
<proteinExistence type="predicted"/>
<sequence>MKAANKAATRNLLGIFFYAVKSDIYKLVESDIIILVLHSLIT</sequence>
<dbReference type="AlphaFoldDB" id="C7BKA3"/>